<keyword evidence="3" id="KW-1185">Reference proteome</keyword>
<feature type="chain" id="PRO_5041408464" evidence="1">
    <location>
        <begin position="21"/>
        <end position="78"/>
    </location>
</feature>
<dbReference type="AlphaFoldDB" id="A0AA39GZ46"/>
<accession>A0AA39GZ46</accession>
<protein>
    <submittedName>
        <fullName evidence="2">Uncharacterized protein</fullName>
    </submittedName>
</protein>
<feature type="signal peptide" evidence="1">
    <location>
        <begin position="1"/>
        <end position="20"/>
    </location>
</feature>
<sequence length="78" mass="8884">MKFIVFFVLLTIFAVYKAESYSLFSHTADSFRHSVIRAKRFYGGYGWNGGWNGFGGMYRPWGMGGMGYGMGMPWGMWG</sequence>
<comment type="caution">
    <text evidence="2">The sequence shown here is derived from an EMBL/GenBank/DDBJ whole genome shotgun (WGS) entry which is preliminary data.</text>
</comment>
<gene>
    <name evidence="2" type="ORF">QR680_001260</name>
</gene>
<evidence type="ECO:0000256" key="1">
    <source>
        <dbReference type="SAM" id="SignalP"/>
    </source>
</evidence>
<name>A0AA39GZ46_9BILA</name>
<organism evidence="2 3">
    <name type="scientific">Steinernema hermaphroditum</name>
    <dbReference type="NCBI Taxonomy" id="289476"/>
    <lineage>
        <taxon>Eukaryota</taxon>
        <taxon>Metazoa</taxon>
        <taxon>Ecdysozoa</taxon>
        <taxon>Nematoda</taxon>
        <taxon>Chromadorea</taxon>
        <taxon>Rhabditida</taxon>
        <taxon>Tylenchina</taxon>
        <taxon>Panagrolaimomorpha</taxon>
        <taxon>Strongyloidoidea</taxon>
        <taxon>Steinernematidae</taxon>
        <taxon>Steinernema</taxon>
    </lineage>
</organism>
<proteinExistence type="predicted"/>
<reference evidence="2" key="1">
    <citation type="submission" date="2023-06" db="EMBL/GenBank/DDBJ databases">
        <title>Genomic analysis of the entomopathogenic nematode Steinernema hermaphroditum.</title>
        <authorList>
            <person name="Schwarz E.M."/>
            <person name="Heppert J.K."/>
            <person name="Baniya A."/>
            <person name="Schwartz H.T."/>
            <person name="Tan C.-H."/>
            <person name="Antoshechkin I."/>
            <person name="Sternberg P.W."/>
            <person name="Goodrich-Blair H."/>
            <person name="Dillman A.R."/>
        </authorList>
    </citation>
    <scope>NUCLEOTIDE SEQUENCE</scope>
    <source>
        <strain evidence="2">PS9179</strain>
        <tissue evidence="2">Whole animal</tissue>
    </source>
</reference>
<evidence type="ECO:0000313" key="3">
    <source>
        <dbReference type="Proteomes" id="UP001175271"/>
    </source>
</evidence>
<dbReference type="EMBL" id="JAUCMV010000005">
    <property type="protein sequence ID" value="KAK0395398.1"/>
    <property type="molecule type" value="Genomic_DNA"/>
</dbReference>
<evidence type="ECO:0000313" key="2">
    <source>
        <dbReference type="EMBL" id="KAK0395398.1"/>
    </source>
</evidence>
<keyword evidence="1" id="KW-0732">Signal</keyword>
<dbReference type="Proteomes" id="UP001175271">
    <property type="component" value="Unassembled WGS sequence"/>
</dbReference>